<proteinExistence type="predicted"/>
<reference evidence="3 4" key="1">
    <citation type="journal article" date="2012" name="PLoS Pathog.">
        <title>Diverse lifestyles and strategies of plant pathogenesis encoded in the genomes of eighteen Dothideomycetes fungi.</title>
        <authorList>
            <person name="Ohm R.A."/>
            <person name="Feau N."/>
            <person name="Henrissat B."/>
            <person name="Schoch C.L."/>
            <person name="Horwitz B.A."/>
            <person name="Barry K.W."/>
            <person name="Condon B.J."/>
            <person name="Copeland A.C."/>
            <person name="Dhillon B."/>
            <person name="Glaser F."/>
            <person name="Hesse C.N."/>
            <person name="Kosti I."/>
            <person name="LaButti K."/>
            <person name="Lindquist E.A."/>
            <person name="Lucas S."/>
            <person name="Salamov A.A."/>
            <person name="Bradshaw R.E."/>
            <person name="Ciuffetti L."/>
            <person name="Hamelin R.C."/>
            <person name="Kema G.H.J."/>
            <person name="Lawrence C."/>
            <person name="Scott J.A."/>
            <person name="Spatafora J.W."/>
            <person name="Turgeon B.G."/>
            <person name="de Wit P.J.G.M."/>
            <person name="Zhong S."/>
            <person name="Goodwin S.B."/>
            <person name="Grigoriev I.V."/>
        </authorList>
    </citation>
    <scope>NUCLEOTIDE SEQUENCE [LARGE SCALE GENOMIC DNA]</scope>
    <source>
        <strain evidence="4">C5 / ATCC 48332 / race O</strain>
    </source>
</reference>
<dbReference type="OMA" id="GFEFADH"/>
<dbReference type="Proteomes" id="UP000016936">
    <property type="component" value="Unassembled WGS sequence"/>
</dbReference>
<dbReference type="eggNOG" id="ENOG502RCWJ">
    <property type="taxonomic scope" value="Eukaryota"/>
</dbReference>
<dbReference type="HOGENOM" id="CLU_097615_0_0_1"/>
<evidence type="ECO:0000313" key="3">
    <source>
        <dbReference type="EMBL" id="EMD88545.1"/>
    </source>
</evidence>
<dbReference type="AlphaFoldDB" id="M2ST68"/>
<name>M2ST68_COCH5</name>
<dbReference type="InterPro" id="IPR011051">
    <property type="entry name" value="RmlC_Cupin_sf"/>
</dbReference>
<keyword evidence="4" id="KW-1185">Reference proteome</keyword>
<dbReference type="Pfam" id="PF06172">
    <property type="entry name" value="Cupin_5"/>
    <property type="match status" value="1"/>
</dbReference>
<feature type="compositionally biased region" description="Basic and acidic residues" evidence="1">
    <location>
        <begin position="76"/>
        <end position="94"/>
    </location>
</feature>
<accession>M2ST68</accession>
<feature type="region of interest" description="Disordered" evidence="1">
    <location>
        <begin position="1"/>
        <end position="41"/>
    </location>
</feature>
<dbReference type="InterPro" id="IPR014710">
    <property type="entry name" value="RmlC-like_jellyroll"/>
</dbReference>
<evidence type="ECO:0000313" key="4">
    <source>
        <dbReference type="Proteomes" id="UP000016936"/>
    </source>
</evidence>
<evidence type="ECO:0000259" key="2">
    <source>
        <dbReference type="Pfam" id="PF06172"/>
    </source>
</evidence>
<feature type="domain" description="DUF985" evidence="2">
    <location>
        <begin position="36"/>
        <end position="202"/>
    </location>
</feature>
<feature type="region of interest" description="Disordered" evidence="1">
    <location>
        <begin position="64"/>
        <end position="94"/>
    </location>
</feature>
<dbReference type="OrthoDB" id="6614653at2759"/>
<dbReference type="InterPro" id="IPR009327">
    <property type="entry name" value="Cupin_DUF985"/>
</dbReference>
<dbReference type="CDD" id="cd06121">
    <property type="entry name" value="cupin_YML079wp"/>
    <property type="match status" value="1"/>
</dbReference>
<feature type="compositionally biased region" description="Polar residues" evidence="1">
    <location>
        <begin position="1"/>
        <end position="23"/>
    </location>
</feature>
<dbReference type="Gene3D" id="2.60.120.10">
    <property type="entry name" value="Jelly Rolls"/>
    <property type="match status" value="1"/>
</dbReference>
<dbReference type="PANTHER" id="PTHR33387:SF3">
    <property type="entry name" value="DUF985 DOMAIN-CONTAINING PROTEIN"/>
    <property type="match status" value="1"/>
</dbReference>
<gene>
    <name evidence="3" type="ORF">COCHEDRAFT_1022896</name>
</gene>
<organism evidence="3 4">
    <name type="scientific">Cochliobolus heterostrophus (strain C5 / ATCC 48332 / race O)</name>
    <name type="common">Southern corn leaf blight fungus</name>
    <name type="synonym">Bipolaris maydis</name>
    <dbReference type="NCBI Taxonomy" id="701091"/>
    <lineage>
        <taxon>Eukaryota</taxon>
        <taxon>Fungi</taxon>
        <taxon>Dikarya</taxon>
        <taxon>Ascomycota</taxon>
        <taxon>Pezizomycotina</taxon>
        <taxon>Dothideomycetes</taxon>
        <taxon>Pleosporomycetidae</taxon>
        <taxon>Pleosporales</taxon>
        <taxon>Pleosporineae</taxon>
        <taxon>Pleosporaceae</taxon>
        <taxon>Bipolaris</taxon>
    </lineage>
</organism>
<dbReference type="PANTHER" id="PTHR33387">
    <property type="entry name" value="RMLC-LIKE JELLY ROLL FOLD PROTEIN"/>
    <property type="match status" value="1"/>
</dbReference>
<evidence type="ECO:0000256" key="1">
    <source>
        <dbReference type="SAM" id="MobiDB-lite"/>
    </source>
</evidence>
<dbReference type="SUPFAM" id="SSF51182">
    <property type="entry name" value="RmlC-like cupins"/>
    <property type="match status" value="1"/>
</dbReference>
<reference evidence="4" key="2">
    <citation type="journal article" date="2013" name="PLoS Genet.">
        <title>Comparative genome structure, secondary metabolite, and effector coding capacity across Cochliobolus pathogens.</title>
        <authorList>
            <person name="Condon B.J."/>
            <person name="Leng Y."/>
            <person name="Wu D."/>
            <person name="Bushley K.E."/>
            <person name="Ohm R.A."/>
            <person name="Otillar R."/>
            <person name="Martin J."/>
            <person name="Schackwitz W."/>
            <person name="Grimwood J."/>
            <person name="MohdZainudin N."/>
            <person name="Xue C."/>
            <person name="Wang R."/>
            <person name="Manning V.A."/>
            <person name="Dhillon B."/>
            <person name="Tu Z.J."/>
            <person name="Steffenson B.J."/>
            <person name="Salamov A."/>
            <person name="Sun H."/>
            <person name="Lowry S."/>
            <person name="LaButti K."/>
            <person name="Han J."/>
            <person name="Copeland A."/>
            <person name="Lindquist E."/>
            <person name="Barry K."/>
            <person name="Schmutz J."/>
            <person name="Baker S.E."/>
            <person name="Ciuffetti L.M."/>
            <person name="Grigoriev I.V."/>
            <person name="Zhong S."/>
            <person name="Turgeon B.G."/>
        </authorList>
    </citation>
    <scope>NUCLEOTIDE SEQUENCE [LARGE SCALE GENOMIC DNA]</scope>
    <source>
        <strain evidence="4">C5 / ATCC 48332 / race O</strain>
    </source>
</reference>
<protein>
    <recommendedName>
        <fullName evidence="2">DUF985 domain-containing protein</fullName>
    </recommendedName>
</protein>
<dbReference type="EMBL" id="KB445580">
    <property type="protein sequence ID" value="EMD88545.1"/>
    <property type="molecule type" value="Genomic_DNA"/>
</dbReference>
<dbReference type="InterPro" id="IPR039935">
    <property type="entry name" value="YML079W-like"/>
</dbReference>
<sequence>MPSSIPGLSTKLTPIYPSSSSAPQGDEEEEESPTTQSLISSLHLQKHIEGGYFAELDRNPLLIPNPFLQPNSGDAQGKDEVKRTAEKPASGDDTVRNASTSIYYMLSKAQPMGKFHRNKGRTVHTLISGRGRYVLIHADEPGAQKRVESFVVGMDFAAGERSVWVVEGGKYKASFLEEGAEGERLLISETVIPGFEYSDHDFLTLEGFRKIVTPEQAEELEWLVRKS</sequence>